<keyword evidence="7" id="KW-0862">Zinc</keyword>
<evidence type="ECO:0000256" key="5">
    <source>
        <dbReference type="ARBA" id="ARBA00022723"/>
    </source>
</evidence>
<sequence>MVKISVILLTGLLACRVSGNLRESDASPSSHRKNNLTMEQKVMLRRAARGKLIQSYMNESVNPCDDFYEYACGNWKFANRPPSVFDENDVFQLIVRRMESQIGALLREINGESQNLTSEALMKVKLYYDSCMDYDFTTSLRSQAKSEILDSIFGPYVLSAEWSSDGFDWLSTVARMQSYGSNAFIYQSVSKYNKTPAIHLKKADVKLPGLDIPDFLLPDPGLSRKLQSTILAERYGLSDKESIENVIDFGIQLNNLVMSNDRGSPLKAEPVNLTKLKDMTPIIDWSRYFTVLLGSQMNFSMQIIIEDVNYFRQLEILLRRTPADTLANYLALHFLEHLQENVQISKFSQHRYCSARVLEDMPLATYVLHLHKFNLTGVKPEILQIAKALQYQFQQAIDHSDWLDDHLKSQIINKLNHTQLEIGYPDYLSSNNQLDKIYSDLIVNSSHFDRNFLHCLEFKTRSMHNKLSPLMAADIDLNLSLMDIKPRYDPITDRITIPAGILVPPIYHQHLPMAFKFGSLGPMVAHTYTNVLSGLHRPDAGSRKYVKKMEEFDRCYNFQTTNLDLDLDADKKWPFADEANSREDGGGVGVDLKEIRSDFGELDEAYYEDIRNRFYEVVSTQIAYSAYNSFITADKIDDERMPGLNLTNHQLFFVSFTQAQCSDYSIDPFLVDIGMDNNFSRRNRVLSSVSSNLNFWNSFNCSRESATFLQKNCTLLI</sequence>
<name>A0A7R8V3K4_HERIL</name>
<comment type="similarity">
    <text evidence="3">Belongs to the peptidase M13 family.</text>
</comment>
<dbReference type="AlphaFoldDB" id="A0A7R8V3K4"/>
<keyword evidence="4" id="KW-0645">Protease</keyword>
<dbReference type="Gene3D" id="3.40.390.10">
    <property type="entry name" value="Collagenase (Catalytic Domain)"/>
    <property type="match status" value="2"/>
</dbReference>
<evidence type="ECO:0000313" key="13">
    <source>
        <dbReference type="Proteomes" id="UP000594454"/>
    </source>
</evidence>
<dbReference type="InterPro" id="IPR008753">
    <property type="entry name" value="Peptidase_M13_N"/>
</dbReference>
<dbReference type="PROSITE" id="PS51885">
    <property type="entry name" value="NEPRILYSIN"/>
    <property type="match status" value="1"/>
</dbReference>
<dbReference type="PANTHER" id="PTHR11733:SF222">
    <property type="entry name" value="IP12942P"/>
    <property type="match status" value="1"/>
</dbReference>
<comment type="cofactor">
    <cofactor evidence="1">
        <name>Zn(2+)</name>
        <dbReference type="ChEBI" id="CHEBI:29105"/>
    </cofactor>
</comment>
<dbReference type="InterPro" id="IPR042089">
    <property type="entry name" value="Peptidase_M13_dom_2"/>
</dbReference>
<evidence type="ECO:0000259" key="10">
    <source>
        <dbReference type="Pfam" id="PF01431"/>
    </source>
</evidence>
<dbReference type="PANTHER" id="PTHR11733">
    <property type="entry name" value="ZINC METALLOPROTEASE FAMILY M13 NEPRILYSIN-RELATED"/>
    <property type="match status" value="1"/>
</dbReference>
<evidence type="ECO:0000256" key="9">
    <source>
        <dbReference type="SAM" id="SignalP"/>
    </source>
</evidence>
<dbReference type="GO" id="GO:0005886">
    <property type="term" value="C:plasma membrane"/>
    <property type="evidence" value="ECO:0007669"/>
    <property type="project" value="UniProtKB-SubCell"/>
</dbReference>
<evidence type="ECO:0000256" key="2">
    <source>
        <dbReference type="ARBA" id="ARBA00004401"/>
    </source>
</evidence>
<organism evidence="12 13">
    <name type="scientific">Hermetia illucens</name>
    <name type="common">Black soldier fly</name>
    <dbReference type="NCBI Taxonomy" id="343691"/>
    <lineage>
        <taxon>Eukaryota</taxon>
        <taxon>Metazoa</taxon>
        <taxon>Ecdysozoa</taxon>
        <taxon>Arthropoda</taxon>
        <taxon>Hexapoda</taxon>
        <taxon>Insecta</taxon>
        <taxon>Pterygota</taxon>
        <taxon>Neoptera</taxon>
        <taxon>Endopterygota</taxon>
        <taxon>Diptera</taxon>
        <taxon>Brachycera</taxon>
        <taxon>Stratiomyomorpha</taxon>
        <taxon>Stratiomyidae</taxon>
        <taxon>Hermetiinae</taxon>
        <taxon>Hermetia</taxon>
    </lineage>
</organism>
<dbReference type="InterPro" id="IPR000718">
    <property type="entry name" value="Peptidase_M13"/>
</dbReference>
<evidence type="ECO:0000259" key="11">
    <source>
        <dbReference type="Pfam" id="PF05649"/>
    </source>
</evidence>
<dbReference type="InterPro" id="IPR024079">
    <property type="entry name" value="MetalloPept_cat_dom_sf"/>
</dbReference>
<feature type="domain" description="Peptidase M13 C-terminal" evidence="10">
    <location>
        <begin position="619"/>
        <end position="714"/>
    </location>
</feature>
<keyword evidence="13" id="KW-1185">Reference proteome</keyword>
<gene>
    <name evidence="12" type="ORF">HERILL_LOCUS14523</name>
</gene>
<evidence type="ECO:0000256" key="8">
    <source>
        <dbReference type="ARBA" id="ARBA00023049"/>
    </source>
</evidence>
<dbReference type="GO" id="GO:0004222">
    <property type="term" value="F:metalloendopeptidase activity"/>
    <property type="evidence" value="ECO:0007669"/>
    <property type="project" value="InterPro"/>
</dbReference>
<dbReference type="InterPro" id="IPR018497">
    <property type="entry name" value="Peptidase_M13_C"/>
</dbReference>
<reference evidence="12 13" key="1">
    <citation type="submission" date="2020-11" db="EMBL/GenBank/DDBJ databases">
        <authorList>
            <person name="Wallbank WR R."/>
            <person name="Pardo Diaz C."/>
            <person name="Kozak K."/>
            <person name="Martin S."/>
            <person name="Jiggins C."/>
            <person name="Moest M."/>
            <person name="Warren A I."/>
            <person name="Generalovic N T."/>
            <person name="Byers J.R.P. K."/>
            <person name="Montejo-Kovacevich G."/>
            <person name="Yen C E."/>
        </authorList>
    </citation>
    <scope>NUCLEOTIDE SEQUENCE [LARGE SCALE GENOMIC DNA]</scope>
</reference>
<keyword evidence="5" id="KW-0479">Metal-binding</keyword>
<dbReference type="PROSITE" id="PS51257">
    <property type="entry name" value="PROKAR_LIPOPROTEIN"/>
    <property type="match status" value="1"/>
</dbReference>
<keyword evidence="8" id="KW-0482">Metalloprotease</keyword>
<feature type="domain" description="Peptidase M13 N-terminal" evidence="11">
    <location>
        <begin position="63"/>
        <end position="425"/>
    </location>
</feature>
<dbReference type="InParanoid" id="A0A7R8V3K4"/>
<proteinExistence type="inferred from homology"/>
<dbReference type="Proteomes" id="UP000594454">
    <property type="component" value="Chromosome 6"/>
</dbReference>
<dbReference type="Pfam" id="PF01431">
    <property type="entry name" value="Peptidase_M13"/>
    <property type="match status" value="1"/>
</dbReference>
<evidence type="ECO:0000256" key="3">
    <source>
        <dbReference type="ARBA" id="ARBA00007357"/>
    </source>
</evidence>
<dbReference type="OrthoDB" id="6475849at2759"/>
<comment type="subcellular location">
    <subcellularLocation>
        <location evidence="2">Cell membrane</location>
        <topology evidence="2">Single-pass type II membrane protein</topology>
    </subcellularLocation>
</comment>
<dbReference type="CDD" id="cd08662">
    <property type="entry name" value="M13"/>
    <property type="match status" value="1"/>
</dbReference>
<dbReference type="EMBL" id="LR899014">
    <property type="protein sequence ID" value="CAD7092138.1"/>
    <property type="molecule type" value="Genomic_DNA"/>
</dbReference>
<dbReference type="Gene3D" id="1.10.1380.10">
    <property type="entry name" value="Neutral endopeptidase , domain2"/>
    <property type="match status" value="1"/>
</dbReference>
<dbReference type="SUPFAM" id="SSF55486">
    <property type="entry name" value="Metalloproteases ('zincins'), catalytic domain"/>
    <property type="match status" value="1"/>
</dbReference>
<keyword evidence="6" id="KW-0378">Hydrolase</keyword>
<evidence type="ECO:0000256" key="7">
    <source>
        <dbReference type="ARBA" id="ARBA00022833"/>
    </source>
</evidence>
<dbReference type="Pfam" id="PF05649">
    <property type="entry name" value="Peptidase_M13_N"/>
    <property type="match status" value="1"/>
</dbReference>
<dbReference type="GO" id="GO:0046872">
    <property type="term" value="F:metal ion binding"/>
    <property type="evidence" value="ECO:0007669"/>
    <property type="project" value="UniProtKB-KW"/>
</dbReference>
<feature type="chain" id="PRO_5031153105" evidence="9">
    <location>
        <begin position="20"/>
        <end position="717"/>
    </location>
</feature>
<evidence type="ECO:0000256" key="6">
    <source>
        <dbReference type="ARBA" id="ARBA00022801"/>
    </source>
</evidence>
<accession>A0A7R8V3K4</accession>
<protein>
    <submittedName>
        <fullName evidence="12">Uncharacterized protein</fullName>
    </submittedName>
</protein>
<evidence type="ECO:0000313" key="12">
    <source>
        <dbReference type="EMBL" id="CAD7092138.1"/>
    </source>
</evidence>
<evidence type="ECO:0000256" key="4">
    <source>
        <dbReference type="ARBA" id="ARBA00022670"/>
    </source>
</evidence>
<evidence type="ECO:0000256" key="1">
    <source>
        <dbReference type="ARBA" id="ARBA00001947"/>
    </source>
</evidence>
<keyword evidence="9" id="KW-0732">Signal</keyword>
<dbReference type="GO" id="GO:0006508">
    <property type="term" value="P:proteolysis"/>
    <property type="evidence" value="ECO:0007669"/>
    <property type="project" value="UniProtKB-KW"/>
</dbReference>
<feature type="signal peptide" evidence="9">
    <location>
        <begin position="1"/>
        <end position="19"/>
    </location>
</feature>